<name>A0A914WZQ6_9BILA</name>
<evidence type="ECO:0000313" key="2">
    <source>
        <dbReference type="Proteomes" id="UP000887566"/>
    </source>
</evidence>
<accession>A0A914WZQ6</accession>
<keyword evidence="2" id="KW-1185">Reference proteome</keyword>
<reference evidence="3" key="1">
    <citation type="submission" date="2022-11" db="UniProtKB">
        <authorList>
            <consortium name="WormBaseParasite"/>
        </authorList>
    </citation>
    <scope>IDENTIFICATION</scope>
</reference>
<organism evidence="2 3">
    <name type="scientific">Plectus sambesii</name>
    <dbReference type="NCBI Taxonomy" id="2011161"/>
    <lineage>
        <taxon>Eukaryota</taxon>
        <taxon>Metazoa</taxon>
        <taxon>Ecdysozoa</taxon>
        <taxon>Nematoda</taxon>
        <taxon>Chromadorea</taxon>
        <taxon>Plectida</taxon>
        <taxon>Plectina</taxon>
        <taxon>Plectoidea</taxon>
        <taxon>Plectidae</taxon>
        <taxon>Plectus</taxon>
    </lineage>
</organism>
<dbReference type="AlphaFoldDB" id="A0A914WZQ6"/>
<sequence length="235" mass="25296">MDSSCRGGDYRSSRGGGRGGVDGGHQSGGYRGANYCGDSRGNTASNARGAFRQQAGFGTSVSVGEPWTGKRSRPYAALAAEAGGSGRVSETLTLAADLCRWSMEWHGGLRKQYMVKRALFSRVLSGEIAIVERRAATALGALLTRHLQGYAAVQSSELVELEALEERERLEMKAEKVELVRSDEMKAELARAHSARVAAEEARLAAEAASSATFAQFQEFLVFRALQAKKTLKMD</sequence>
<feature type="region of interest" description="Disordered" evidence="1">
    <location>
        <begin position="1"/>
        <end position="26"/>
    </location>
</feature>
<protein>
    <submittedName>
        <fullName evidence="3">Uncharacterized protein</fullName>
    </submittedName>
</protein>
<dbReference type="WBParaSite" id="PSAMB.scaffold573size46772.g7054.t1">
    <property type="protein sequence ID" value="PSAMB.scaffold573size46772.g7054.t1"/>
    <property type="gene ID" value="PSAMB.scaffold573size46772.g7054"/>
</dbReference>
<proteinExistence type="predicted"/>
<dbReference type="Proteomes" id="UP000887566">
    <property type="component" value="Unplaced"/>
</dbReference>
<evidence type="ECO:0000256" key="1">
    <source>
        <dbReference type="SAM" id="MobiDB-lite"/>
    </source>
</evidence>
<evidence type="ECO:0000313" key="3">
    <source>
        <dbReference type="WBParaSite" id="PSAMB.scaffold573size46772.g7054.t1"/>
    </source>
</evidence>
<feature type="compositionally biased region" description="Gly residues" evidence="1">
    <location>
        <begin position="14"/>
        <end position="26"/>
    </location>
</feature>